<evidence type="ECO:0000256" key="6">
    <source>
        <dbReference type="SAM" id="MobiDB-lite"/>
    </source>
</evidence>
<dbReference type="PROSITE" id="PS50815">
    <property type="entry name" value="HORMA"/>
    <property type="match status" value="1"/>
</dbReference>
<gene>
    <name evidence="8" type="ORF">K491DRAFT_688815</name>
</gene>
<dbReference type="AlphaFoldDB" id="A0A6A6TM16"/>
<evidence type="ECO:0000259" key="7">
    <source>
        <dbReference type="PROSITE" id="PS50815"/>
    </source>
</evidence>
<reference evidence="8" key="1">
    <citation type="journal article" date="2020" name="Stud. Mycol.">
        <title>101 Dothideomycetes genomes: a test case for predicting lifestyles and emergence of pathogens.</title>
        <authorList>
            <person name="Haridas S."/>
            <person name="Albert R."/>
            <person name="Binder M."/>
            <person name="Bloem J."/>
            <person name="Labutti K."/>
            <person name="Salamov A."/>
            <person name="Andreopoulos B."/>
            <person name="Baker S."/>
            <person name="Barry K."/>
            <person name="Bills G."/>
            <person name="Bluhm B."/>
            <person name="Cannon C."/>
            <person name="Castanera R."/>
            <person name="Culley D."/>
            <person name="Daum C."/>
            <person name="Ezra D."/>
            <person name="Gonzalez J."/>
            <person name="Henrissat B."/>
            <person name="Kuo A."/>
            <person name="Liang C."/>
            <person name="Lipzen A."/>
            <person name="Lutzoni F."/>
            <person name="Magnuson J."/>
            <person name="Mondo S."/>
            <person name="Nolan M."/>
            <person name="Ohm R."/>
            <person name="Pangilinan J."/>
            <person name="Park H.-J."/>
            <person name="Ramirez L."/>
            <person name="Alfaro M."/>
            <person name="Sun H."/>
            <person name="Tritt A."/>
            <person name="Yoshinaga Y."/>
            <person name="Zwiers L.-H."/>
            <person name="Turgeon B."/>
            <person name="Goodwin S."/>
            <person name="Spatafora J."/>
            <person name="Crous P."/>
            <person name="Grigoriev I."/>
        </authorList>
    </citation>
    <scope>NUCLEOTIDE SEQUENCE</scope>
    <source>
        <strain evidence="8">CBS 122681</strain>
    </source>
</reference>
<evidence type="ECO:0000256" key="1">
    <source>
        <dbReference type="ARBA" id="ARBA00004123"/>
    </source>
</evidence>
<evidence type="ECO:0000313" key="9">
    <source>
        <dbReference type="Proteomes" id="UP000799324"/>
    </source>
</evidence>
<dbReference type="EMBL" id="MU004303">
    <property type="protein sequence ID" value="KAF2659958.1"/>
    <property type="molecule type" value="Genomic_DNA"/>
</dbReference>
<dbReference type="Proteomes" id="UP000799324">
    <property type="component" value="Unassembled WGS sequence"/>
</dbReference>
<dbReference type="PANTHER" id="PTHR48225">
    <property type="entry name" value="HORMA DOMAIN-CONTAINING PROTEIN 1"/>
    <property type="match status" value="1"/>
</dbReference>
<dbReference type="InterPro" id="IPR003511">
    <property type="entry name" value="HORMA_dom"/>
</dbReference>
<dbReference type="SUPFAM" id="SSF56019">
    <property type="entry name" value="The spindle assembly checkpoint protein mad2"/>
    <property type="match status" value="1"/>
</dbReference>
<dbReference type="Pfam" id="PF02301">
    <property type="entry name" value="HORMA"/>
    <property type="match status" value="1"/>
</dbReference>
<accession>A0A6A6TM16</accession>
<feature type="compositionally biased region" description="Polar residues" evidence="6">
    <location>
        <begin position="350"/>
        <end position="367"/>
    </location>
</feature>
<dbReference type="InterPro" id="IPR011011">
    <property type="entry name" value="Znf_FYVE_PHD"/>
</dbReference>
<sequence length="782" mass="87891">MARQRQKTRPVAAPKQRNAEQTTTEQTVTTTTSQVTTVQQSTELMQTLVHGTLSAFAFSRQLFGDHCFDQQYYNTSDRHWSYADYAAGNSEPSQDDENRRGRTLMQVLRRGRSTRVDALLDWLELGAFDALQKGFLRSIQVSLFENPDEQYNIVELYTFTFHYSDTNSGTPTVTAITSSTGGKITSDKITVKKARWMMQLFLRDVVTASRTLGAMPEEFHVRMHLTYTEECPETYEPPGFQASTDDTVFYPDNGYVKTTSTIPGIDAGHHTLSFKVSQLDSAHPGEHADEDHEELTLLPNGLSYGDRSSRLEDIDLVGIVKPRQYQQVQADGVHDMSRAEQPQMRPFPRSNGTQSNISAPSEKSSTTSLATVIQRAIDGYSDDSKQQETSAIRRVVPEVGDPITPGFSRQIREEKEAASTVTPSTGSEDMRVRDKLQNMLPLRTAVNNTQDTQQLSQSVHDSIAHSDTALPKLALQLSQTTIQQLDLRRSVLLPPRDRTPDMGRKPDKVECDCGWNEQDPEDDDMLFCGFCNTWQHCCCYGYRGADDSRLPPTHSCYTCLLQGKENQTLDNLRGLALYRRGIHLMERRGIANKKELSSQLRESLLRPRSRLTNRSDCDLQMASKVVDVLENQGFLAQPGQKKTKIKHLLMDKSKDVYRSMLEKYFDPVSMVAHHFETRPIVDGPFSQTTLSIRGLQEPRHQANAESTLENAQKQRYQLRGRGAITQADGDLDVATPVATPAPTRKRRGSTELASFANPLKKIRSSSSFNILPAGDFTPPPKH</sequence>
<dbReference type="GO" id="GO:0051598">
    <property type="term" value="P:meiotic recombination checkpoint signaling"/>
    <property type="evidence" value="ECO:0007669"/>
    <property type="project" value="TreeGrafter"/>
</dbReference>
<dbReference type="GO" id="GO:0007130">
    <property type="term" value="P:synaptonemal complex assembly"/>
    <property type="evidence" value="ECO:0007669"/>
    <property type="project" value="TreeGrafter"/>
</dbReference>
<dbReference type="SUPFAM" id="SSF57903">
    <property type="entry name" value="FYVE/PHD zinc finger"/>
    <property type="match status" value="1"/>
</dbReference>
<organism evidence="8 9">
    <name type="scientific">Lophiostoma macrostomum CBS 122681</name>
    <dbReference type="NCBI Taxonomy" id="1314788"/>
    <lineage>
        <taxon>Eukaryota</taxon>
        <taxon>Fungi</taxon>
        <taxon>Dikarya</taxon>
        <taxon>Ascomycota</taxon>
        <taxon>Pezizomycotina</taxon>
        <taxon>Dothideomycetes</taxon>
        <taxon>Pleosporomycetidae</taxon>
        <taxon>Pleosporales</taxon>
        <taxon>Lophiostomataceae</taxon>
        <taxon>Lophiostoma</taxon>
    </lineage>
</organism>
<dbReference type="InterPro" id="IPR051294">
    <property type="entry name" value="HORMA_MeioticProgression"/>
</dbReference>
<evidence type="ECO:0000256" key="3">
    <source>
        <dbReference type="ARBA" id="ARBA00022454"/>
    </source>
</evidence>
<evidence type="ECO:0000313" key="8">
    <source>
        <dbReference type="EMBL" id="KAF2659958.1"/>
    </source>
</evidence>
<feature type="region of interest" description="Disordered" evidence="6">
    <location>
        <begin position="331"/>
        <end position="367"/>
    </location>
</feature>
<dbReference type="PANTHER" id="PTHR48225:SF7">
    <property type="entry name" value="MEIOSIS-SPECIFIC PROTEIN HOP1"/>
    <property type="match status" value="1"/>
</dbReference>
<evidence type="ECO:0000256" key="2">
    <source>
        <dbReference type="ARBA" id="ARBA00004286"/>
    </source>
</evidence>
<dbReference type="Gene3D" id="3.30.40.10">
    <property type="entry name" value="Zinc/RING finger domain, C3HC4 (zinc finger)"/>
    <property type="match status" value="1"/>
</dbReference>
<comment type="subcellular location">
    <subcellularLocation>
        <location evidence="2">Chromosome</location>
    </subcellularLocation>
    <subcellularLocation>
        <location evidence="1">Nucleus</location>
    </subcellularLocation>
</comment>
<keyword evidence="3" id="KW-0158">Chromosome</keyword>
<feature type="region of interest" description="Disordered" evidence="6">
    <location>
        <begin position="727"/>
        <end position="750"/>
    </location>
</feature>
<keyword evidence="4" id="KW-0539">Nucleus</keyword>
<dbReference type="OrthoDB" id="1928087at2759"/>
<proteinExistence type="predicted"/>
<evidence type="ECO:0000256" key="5">
    <source>
        <dbReference type="ARBA" id="ARBA00023254"/>
    </source>
</evidence>
<feature type="domain" description="HORMA" evidence="7">
    <location>
        <begin position="39"/>
        <end position="276"/>
    </location>
</feature>
<dbReference type="InterPro" id="IPR013083">
    <property type="entry name" value="Znf_RING/FYVE/PHD"/>
</dbReference>
<dbReference type="GO" id="GO:0005694">
    <property type="term" value="C:chromosome"/>
    <property type="evidence" value="ECO:0007669"/>
    <property type="project" value="UniProtKB-SubCell"/>
</dbReference>
<feature type="compositionally biased region" description="Low complexity" evidence="6">
    <location>
        <begin position="20"/>
        <end position="29"/>
    </location>
</feature>
<keyword evidence="9" id="KW-1185">Reference proteome</keyword>
<name>A0A6A6TM16_9PLEO</name>
<dbReference type="GO" id="GO:0005634">
    <property type="term" value="C:nucleus"/>
    <property type="evidence" value="ECO:0007669"/>
    <property type="project" value="UniProtKB-SubCell"/>
</dbReference>
<evidence type="ECO:0000256" key="4">
    <source>
        <dbReference type="ARBA" id="ARBA00023242"/>
    </source>
</evidence>
<keyword evidence="5" id="KW-0469">Meiosis</keyword>
<protein>
    <recommendedName>
        <fullName evidence="7">HORMA domain-containing protein</fullName>
    </recommendedName>
</protein>
<feature type="region of interest" description="Disordered" evidence="6">
    <location>
        <begin position="1"/>
        <end position="29"/>
    </location>
</feature>
<dbReference type="Gene3D" id="3.30.900.10">
    <property type="entry name" value="HORMA domain"/>
    <property type="match status" value="1"/>
</dbReference>
<dbReference type="InterPro" id="IPR036570">
    <property type="entry name" value="HORMA_dom_sf"/>
</dbReference>